<evidence type="ECO:0000313" key="1">
    <source>
        <dbReference type="EMBL" id="MBD2534847.1"/>
    </source>
</evidence>
<accession>A0ABR8DZE0</accession>
<keyword evidence="2" id="KW-1185">Reference proteome</keyword>
<dbReference type="Proteomes" id="UP000623440">
    <property type="component" value="Unassembled WGS sequence"/>
</dbReference>
<protein>
    <submittedName>
        <fullName evidence="1">Uncharacterized protein</fullName>
    </submittedName>
</protein>
<reference evidence="1 2" key="1">
    <citation type="journal article" date="2020" name="ISME J.">
        <title>Comparative genomics reveals insights into cyanobacterial evolution and habitat adaptation.</title>
        <authorList>
            <person name="Chen M.Y."/>
            <person name="Teng W.K."/>
            <person name="Zhao L."/>
            <person name="Hu C.X."/>
            <person name="Zhou Y.K."/>
            <person name="Han B.P."/>
            <person name="Song L.R."/>
            <person name="Shu W.S."/>
        </authorList>
    </citation>
    <scope>NUCLEOTIDE SEQUENCE [LARGE SCALE GENOMIC DNA]</scope>
    <source>
        <strain evidence="1 2">FACHB-838</strain>
    </source>
</reference>
<evidence type="ECO:0000313" key="2">
    <source>
        <dbReference type="Proteomes" id="UP000623440"/>
    </source>
</evidence>
<dbReference type="EMBL" id="JACJSI010000203">
    <property type="protein sequence ID" value="MBD2534847.1"/>
    <property type="molecule type" value="Genomic_DNA"/>
</dbReference>
<organism evidence="1 2">
    <name type="scientific">Nostoc flagelliforme FACHB-838</name>
    <dbReference type="NCBI Taxonomy" id="2692904"/>
    <lineage>
        <taxon>Bacteria</taxon>
        <taxon>Bacillati</taxon>
        <taxon>Cyanobacteriota</taxon>
        <taxon>Cyanophyceae</taxon>
        <taxon>Nostocales</taxon>
        <taxon>Nostocaceae</taxon>
        <taxon>Nostoc</taxon>
    </lineage>
</organism>
<proteinExistence type="predicted"/>
<dbReference type="RefSeq" id="WP_190945725.1">
    <property type="nucleotide sequence ID" value="NZ_JACJSI010000203.1"/>
</dbReference>
<name>A0ABR8DZE0_9NOSO</name>
<comment type="caution">
    <text evidence="1">The sequence shown here is derived from an EMBL/GenBank/DDBJ whole genome shotgun (WGS) entry which is preliminary data.</text>
</comment>
<sequence>MNSHLLIQLQDFSQRNAEIAEVRSMLLKALANYTNPRLLEEISAPGRLRTFECTWAIEQAIATTYQVQNEMSAVSDCL</sequence>
<gene>
    <name evidence="1" type="ORF">H6G97_37555</name>
</gene>